<accession>A0A6N7L4E0</accession>
<reference evidence="2 3" key="1">
    <citation type="submission" date="2019-09" db="EMBL/GenBank/DDBJ databases">
        <title>Genome Sequences of Streptomyces kaniharaensis ATCC 21070.</title>
        <authorList>
            <person name="Zhu W."/>
            <person name="De Crecy-Lagard V."/>
            <person name="Richards N.G."/>
        </authorList>
    </citation>
    <scope>NUCLEOTIDE SEQUENCE [LARGE SCALE GENOMIC DNA]</scope>
    <source>
        <strain evidence="2 3">SF-557</strain>
    </source>
</reference>
<feature type="compositionally biased region" description="Basic and acidic residues" evidence="1">
    <location>
        <begin position="77"/>
        <end position="109"/>
    </location>
</feature>
<organism evidence="2 3">
    <name type="scientific">Streptomyces kaniharaensis</name>
    <dbReference type="NCBI Taxonomy" id="212423"/>
    <lineage>
        <taxon>Bacteria</taxon>
        <taxon>Bacillati</taxon>
        <taxon>Actinomycetota</taxon>
        <taxon>Actinomycetes</taxon>
        <taxon>Kitasatosporales</taxon>
        <taxon>Streptomycetaceae</taxon>
        <taxon>Streptomyces</taxon>
    </lineage>
</organism>
<feature type="region of interest" description="Disordered" evidence="1">
    <location>
        <begin position="74"/>
        <end position="109"/>
    </location>
</feature>
<dbReference type="RefSeq" id="WP_153470480.1">
    <property type="nucleotide sequence ID" value="NZ_WBOF01000005.1"/>
</dbReference>
<evidence type="ECO:0000256" key="1">
    <source>
        <dbReference type="SAM" id="MobiDB-lite"/>
    </source>
</evidence>
<sequence length="389" mass="42697">MPSTTTPTAGPAHPGGAPLRPAPVGLRPPAEMTAEELTAEIDALTAHQYAPALRHHPDSNLQIMFEIAPRRAALTAERTRRQRDQAEAEKAQQRAREQQARRERTGFGARDADGRYPVLVDGVRRGTVWRSGRSWWCALDGEEGFPDDTGTRWEAADRLVVLLDVRAAAVRDEEERAVAPAGWVPGGDWRGLERLDVVRIPGGRSGPAWGRPWRMTGREEHRGGRVSFRFEPADADEPSRGVVLFGENLERFVRPTPEAAAALAPAPFRLAHPEEFAQRRLLDVMDELASLSRVPGAEEAAGEAIGLLSGVEEGRSADPEADMRRIAELAGELCRIVGDPGAQDWRSQQYHHRVADDAQRRAQRAAERFAQGGGALSDAYREVLAHSLS</sequence>
<feature type="compositionally biased region" description="Low complexity" evidence="1">
    <location>
        <begin position="1"/>
        <end position="23"/>
    </location>
</feature>
<proteinExistence type="predicted"/>
<dbReference type="EMBL" id="WBOF01000005">
    <property type="protein sequence ID" value="MQS17478.1"/>
    <property type="molecule type" value="Genomic_DNA"/>
</dbReference>
<dbReference type="AlphaFoldDB" id="A0A6N7L4E0"/>
<protein>
    <submittedName>
        <fullName evidence="2">Uncharacterized protein</fullName>
    </submittedName>
</protein>
<dbReference type="OrthoDB" id="4031662at2"/>
<keyword evidence="3" id="KW-1185">Reference proteome</keyword>
<dbReference type="Proteomes" id="UP000450000">
    <property type="component" value="Unassembled WGS sequence"/>
</dbReference>
<gene>
    <name evidence="2" type="ORF">F7Q99_36165</name>
</gene>
<feature type="region of interest" description="Disordered" evidence="1">
    <location>
        <begin position="1"/>
        <end position="26"/>
    </location>
</feature>
<evidence type="ECO:0000313" key="3">
    <source>
        <dbReference type="Proteomes" id="UP000450000"/>
    </source>
</evidence>
<comment type="caution">
    <text evidence="2">The sequence shown here is derived from an EMBL/GenBank/DDBJ whole genome shotgun (WGS) entry which is preliminary data.</text>
</comment>
<name>A0A6N7L4E0_9ACTN</name>
<evidence type="ECO:0000313" key="2">
    <source>
        <dbReference type="EMBL" id="MQS17478.1"/>
    </source>
</evidence>